<gene>
    <name evidence="2" type="ORF">L203_100294</name>
</gene>
<dbReference type="RefSeq" id="XP_066065852.1">
    <property type="nucleotide sequence ID" value="XM_066209755.1"/>
</dbReference>
<evidence type="ECO:0000256" key="1">
    <source>
        <dbReference type="SAM" id="MobiDB-lite"/>
    </source>
</evidence>
<dbReference type="KEGG" id="cdep:91084510"/>
<dbReference type="EMBL" id="CP143784">
    <property type="protein sequence ID" value="WVN85151.1"/>
    <property type="molecule type" value="Genomic_DNA"/>
</dbReference>
<keyword evidence="3" id="KW-1185">Reference proteome</keyword>
<feature type="compositionally biased region" description="Low complexity" evidence="1">
    <location>
        <begin position="540"/>
        <end position="553"/>
    </location>
</feature>
<feature type="region of interest" description="Disordered" evidence="1">
    <location>
        <begin position="625"/>
        <end position="797"/>
    </location>
</feature>
<feature type="compositionally biased region" description="Basic and acidic residues" evidence="1">
    <location>
        <begin position="777"/>
        <end position="796"/>
    </location>
</feature>
<reference evidence="2" key="1">
    <citation type="submission" date="2016-06" db="EMBL/GenBank/DDBJ databases">
        <authorList>
            <person name="Cuomo C."/>
            <person name="Litvintseva A."/>
            <person name="Heitman J."/>
            <person name="Chen Y."/>
            <person name="Sun S."/>
            <person name="Springer D."/>
            <person name="Dromer F."/>
            <person name="Young S."/>
            <person name="Zeng Q."/>
            <person name="Chapman S."/>
            <person name="Gujja S."/>
            <person name="Saif S."/>
            <person name="Birren B."/>
        </authorList>
    </citation>
    <scope>NUCLEOTIDE SEQUENCE</scope>
    <source>
        <strain evidence="2">CBS 7841</strain>
    </source>
</reference>
<proteinExistence type="predicted"/>
<dbReference type="OrthoDB" id="431557at2759"/>
<organism evidence="2 3">
    <name type="scientific">Cryptococcus depauperatus CBS 7841</name>
    <dbReference type="NCBI Taxonomy" id="1295531"/>
    <lineage>
        <taxon>Eukaryota</taxon>
        <taxon>Fungi</taxon>
        <taxon>Dikarya</taxon>
        <taxon>Basidiomycota</taxon>
        <taxon>Agaricomycotina</taxon>
        <taxon>Tremellomycetes</taxon>
        <taxon>Tremellales</taxon>
        <taxon>Cryptococcaceae</taxon>
        <taxon>Cryptococcus</taxon>
    </lineage>
</organism>
<feature type="compositionally biased region" description="Low complexity" evidence="1">
    <location>
        <begin position="117"/>
        <end position="163"/>
    </location>
</feature>
<feature type="compositionally biased region" description="Basic and acidic residues" evidence="1">
    <location>
        <begin position="393"/>
        <end position="410"/>
    </location>
</feature>
<feature type="compositionally biased region" description="Low complexity" evidence="1">
    <location>
        <begin position="185"/>
        <end position="201"/>
    </location>
</feature>
<feature type="compositionally biased region" description="Basic and acidic residues" evidence="1">
    <location>
        <begin position="711"/>
        <end position="724"/>
    </location>
</feature>
<evidence type="ECO:0000313" key="3">
    <source>
        <dbReference type="Proteomes" id="UP000094043"/>
    </source>
</evidence>
<accession>A0A1E3IZ28</accession>
<feature type="compositionally biased region" description="Pro residues" evidence="1">
    <location>
        <begin position="104"/>
        <end position="116"/>
    </location>
</feature>
<feature type="compositionally biased region" description="Low complexity" evidence="1">
    <location>
        <begin position="279"/>
        <end position="288"/>
    </location>
</feature>
<feature type="compositionally biased region" description="Acidic residues" evidence="1">
    <location>
        <begin position="685"/>
        <end position="707"/>
    </location>
</feature>
<reference evidence="2" key="3">
    <citation type="submission" date="2024-01" db="EMBL/GenBank/DDBJ databases">
        <authorList>
            <person name="Coelho M.A."/>
            <person name="David-Palma M."/>
            <person name="Shea T."/>
            <person name="Sun S."/>
            <person name="Cuomo C.A."/>
            <person name="Heitman J."/>
        </authorList>
    </citation>
    <scope>NUCLEOTIDE SEQUENCE</scope>
    <source>
        <strain evidence="2">CBS 7841</strain>
    </source>
</reference>
<protein>
    <submittedName>
        <fullName evidence="2">Uncharacterized protein</fullName>
    </submittedName>
</protein>
<feature type="compositionally biased region" description="Polar residues" evidence="1">
    <location>
        <begin position="204"/>
        <end position="216"/>
    </location>
</feature>
<feature type="region of interest" description="Disordered" evidence="1">
    <location>
        <begin position="67"/>
        <end position="410"/>
    </location>
</feature>
<feature type="compositionally biased region" description="Basic and acidic residues" evidence="1">
    <location>
        <begin position="518"/>
        <end position="527"/>
    </location>
</feature>
<feature type="region of interest" description="Disordered" evidence="1">
    <location>
        <begin position="1"/>
        <end position="50"/>
    </location>
</feature>
<feature type="region of interest" description="Disordered" evidence="1">
    <location>
        <begin position="887"/>
        <end position="915"/>
    </location>
</feature>
<feature type="compositionally biased region" description="Basic and acidic residues" evidence="1">
    <location>
        <begin position="555"/>
        <end position="578"/>
    </location>
</feature>
<feature type="compositionally biased region" description="Pro residues" evidence="1">
    <location>
        <begin position="21"/>
        <end position="30"/>
    </location>
</feature>
<feature type="compositionally biased region" description="Low complexity" evidence="1">
    <location>
        <begin position="67"/>
        <end position="97"/>
    </location>
</feature>
<reference evidence="2" key="2">
    <citation type="journal article" date="2022" name="Elife">
        <title>Obligate sexual reproduction of a homothallic fungus closely related to the Cryptococcus pathogenic species complex.</title>
        <authorList>
            <person name="Passer A.R."/>
            <person name="Clancey S.A."/>
            <person name="Shea T."/>
            <person name="David-Palma M."/>
            <person name="Averette A.F."/>
            <person name="Boekhout T."/>
            <person name="Porcel B.M."/>
            <person name="Nowrousian M."/>
            <person name="Cuomo C.A."/>
            <person name="Sun S."/>
            <person name="Heitman J."/>
            <person name="Coelho M.A."/>
        </authorList>
    </citation>
    <scope>NUCLEOTIDE SEQUENCE</scope>
    <source>
        <strain evidence="2">CBS 7841</strain>
    </source>
</reference>
<feature type="compositionally biased region" description="Basic and acidic residues" evidence="1">
    <location>
        <begin position="458"/>
        <end position="479"/>
    </location>
</feature>
<evidence type="ECO:0000313" key="2">
    <source>
        <dbReference type="EMBL" id="WVN85151.1"/>
    </source>
</evidence>
<dbReference type="AlphaFoldDB" id="A0A1E3IZ28"/>
<feature type="region of interest" description="Disordered" evidence="1">
    <location>
        <begin position="451"/>
        <end position="598"/>
    </location>
</feature>
<dbReference type="GeneID" id="91084510"/>
<feature type="compositionally biased region" description="Low complexity" evidence="1">
    <location>
        <begin position="310"/>
        <end position="325"/>
    </location>
</feature>
<name>A0A1E3IZ28_9TREE</name>
<dbReference type="VEuPathDB" id="FungiDB:L203_00047"/>
<sequence>MNHHLTGHGLPGKPYTQGSAPPLPAGPPPAQSQQTNTYGQTPEQAAAHAAAWAAYYQSQGASQQTTYTGLPTTAQPTTGATPTVNNPYANYGYGPNAQHAKPAPSRPPQGYRPPPNTQAYTTTATQPTLGYQQPQQPQPYGQQQYPQGFQAPYQPAGAPAAPQVNQGYTWNQTQQPGHRPPQQPVQPQTYPNYTPQTAPYYGQQAAQYTPSPQQGNYRPPAGPVTTAPGHSSPFRPPNPMQNRPIRPPSSQTGLAGSSGQGSGGFPPAKRPRFDGPGGNNQNRMNNNVRPPPSVGTGSGFNAPSGPGGNRNVSVRGPPVSRPPIRMGGGPSPVMNFSSGFGGNKGPVSMRGLDRATRGRGGGPTNAPRGPANMRRPDSSFNAPHGPSQYGKSAGKEGKKDVVNKKRNQKEIKGNMTDFRIIGVELGGLGWSWGIVNGKIPALDEKADDVLPQNDALVDDEKTEIAKTDTENGNIEKVESEQPAPEDVQGDLQVSEVKIELRDEVEAQSKPAFAEDESKDNVIAKAEPDYQPESTELTEDASASTAAFEVAASEAIEEKEKRGEKRKAKSPDAEDESHPQKRAAYLLTHKKPNPSANSNVSDLLGSAGLLAKYESNSNRFRIYFDSPPELDRAPKAAKKAANAAAQGEKSNGKRWRRDSTVSVVLEKSGKVAVPGSSNSAKHDNEGGDEIEAEVEATAEGEGQTELETEISVVERNDSNTQDNDRSQQAPAEIEQVEADDQAGVEHTLGEGCEDECQQNHPAEAPENAAIFDSSDGTVNKHENEQTDIEPTKTKEIDDLAEVGDVSMRTDTGPAEAIESADTGPVVPNDQPVAAVNELASIVNEMPTQETDGNVEGQQSDSEHNPASTTAATAILTESAANTISAYRTRSRRHSSVSTSSEHPLQSHATHSYLDKGLGNGTEEASWNRISIVWEESLRRLCLDVDVVERVKMWRKEGKIEVHLKPIVGKDDEKETGIKNLPKGILLEVFDQTEQQFVPYTAERLAEIHSSPSPDQTLPPLHLVSPNLDADGSPLTVTVFLNRKSPLSEPKWVKNNQADAWLYEQFESRKGVDAGWRGKLEVMDPDPAPTLQSILDNWASNCTLGTPSSRRAFISSLASSPNDLLEILLRLTRGERNPALGSTSSFGPFAALIKPDSPFASHQTHVSLAILAMYRLTTDYAQKAGDSVETVDEKIGDIIKSLPVMLITKSLDGLFKEWQGGDGK</sequence>
<dbReference type="Proteomes" id="UP000094043">
    <property type="component" value="Chromosome 1"/>
</dbReference>
<feature type="compositionally biased region" description="Basic and acidic residues" evidence="1">
    <location>
        <begin position="496"/>
        <end position="506"/>
    </location>
</feature>